<dbReference type="EMBL" id="BPLR01003017">
    <property type="protein sequence ID" value="GIX80332.1"/>
    <property type="molecule type" value="Genomic_DNA"/>
</dbReference>
<name>A0AAV4N666_CAEEX</name>
<proteinExistence type="predicted"/>
<dbReference type="Proteomes" id="UP001054945">
    <property type="component" value="Unassembled WGS sequence"/>
</dbReference>
<comment type="caution">
    <text evidence="1">The sequence shown here is derived from an EMBL/GenBank/DDBJ whole genome shotgun (WGS) entry which is preliminary data.</text>
</comment>
<reference evidence="1 2" key="1">
    <citation type="submission" date="2021-06" db="EMBL/GenBank/DDBJ databases">
        <title>Caerostris extrusa draft genome.</title>
        <authorList>
            <person name="Kono N."/>
            <person name="Arakawa K."/>
        </authorList>
    </citation>
    <scope>NUCLEOTIDE SEQUENCE [LARGE SCALE GENOMIC DNA]</scope>
</reference>
<protein>
    <submittedName>
        <fullName evidence="1">Uncharacterized protein</fullName>
    </submittedName>
</protein>
<accession>A0AAV4N666</accession>
<sequence>MAKSARTLSSLHLSTAIHSLFDVFTEARKPRCPIKDRCKHASSSCRRYRGVAGTALPPQSLPPLNIPHYLRVFFRPVPFEGSLPPLEIRIG</sequence>
<keyword evidence="2" id="KW-1185">Reference proteome</keyword>
<evidence type="ECO:0000313" key="1">
    <source>
        <dbReference type="EMBL" id="GIX80332.1"/>
    </source>
</evidence>
<gene>
    <name evidence="1" type="ORF">CEXT_555021</name>
</gene>
<dbReference type="AlphaFoldDB" id="A0AAV4N666"/>
<organism evidence="1 2">
    <name type="scientific">Caerostris extrusa</name>
    <name type="common">Bark spider</name>
    <name type="synonym">Caerostris bankana</name>
    <dbReference type="NCBI Taxonomy" id="172846"/>
    <lineage>
        <taxon>Eukaryota</taxon>
        <taxon>Metazoa</taxon>
        <taxon>Ecdysozoa</taxon>
        <taxon>Arthropoda</taxon>
        <taxon>Chelicerata</taxon>
        <taxon>Arachnida</taxon>
        <taxon>Araneae</taxon>
        <taxon>Araneomorphae</taxon>
        <taxon>Entelegynae</taxon>
        <taxon>Araneoidea</taxon>
        <taxon>Araneidae</taxon>
        <taxon>Caerostris</taxon>
    </lineage>
</organism>
<evidence type="ECO:0000313" key="2">
    <source>
        <dbReference type="Proteomes" id="UP001054945"/>
    </source>
</evidence>